<organism evidence="3 4">
    <name type="scientific">Kalanchoe fedtschenkoi</name>
    <name type="common">Lavender scallops</name>
    <name type="synonym">South American air plant</name>
    <dbReference type="NCBI Taxonomy" id="63787"/>
    <lineage>
        <taxon>Eukaryota</taxon>
        <taxon>Viridiplantae</taxon>
        <taxon>Streptophyta</taxon>
        <taxon>Embryophyta</taxon>
        <taxon>Tracheophyta</taxon>
        <taxon>Spermatophyta</taxon>
        <taxon>Magnoliopsida</taxon>
        <taxon>eudicotyledons</taxon>
        <taxon>Gunneridae</taxon>
        <taxon>Pentapetalae</taxon>
        <taxon>Saxifragales</taxon>
        <taxon>Crassulaceae</taxon>
        <taxon>Kalanchoe</taxon>
    </lineage>
</organism>
<dbReference type="Pfam" id="PF01190">
    <property type="entry name" value="Pollen_Ole_e_1"/>
    <property type="match status" value="1"/>
</dbReference>
<name>A0A7N0RIM4_KALFE</name>
<dbReference type="EnsemblPlants" id="Kaladp0011s0887.1.v1.1">
    <property type="protein sequence ID" value="Kaladp0011s0887.1.v1.1.CDS.1"/>
    <property type="gene ID" value="Kaladp0011s0887.v1.1"/>
</dbReference>
<feature type="chain" id="PRO_5029553004" evidence="2">
    <location>
        <begin position="23"/>
        <end position="164"/>
    </location>
</feature>
<keyword evidence="4" id="KW-1185">Reference proteome</keyword>
<proteinExistence type="predicted"/>
<dbReference type="PANTHER" id="PTHR33470:SF4">
    <property type="entry name" value="OS01G0164025 PROTEIN"/>
    <property type="match status" value="1"/>
</dbReference>
<sequence>MARNNTLSLLLILALLLPLSTSHSDTTVDVVVEGVVLCQSCKLHGSWNLDGAVPIPKARVSVQCKDHKGRVAYYKSVEETDSKGYYYAKLDGFKMSHYLLDHPLHACKVKLLSSPNKDCNIFTNINYGINGAPVSYNNKAVKGPQYEAVIYSAPPLAFRPTKCY</sequence>
<evidence type="ECO:0000256" key="1">
    <source>
        <dbReference type="ARBA" id="ARBA00022729"/>
    </source>
</evidence>
<dbReference type="PANTHER" id="PTHR33470">
    <property type="entry name" value="OS01G0164075 PROTEIN"/>
    <property type="match status" value="1"/>
</dbReference>
<keyword evidence="1 2" id="KW-0732">Signal</keyword>
<evidence type="ECO:0000313" key="3">
    <source>
        <dbReference type="EnsemblPlants" id="Kaladp0011s0887.1.v1.1.CDS.1"/>
    </source>
</evidence>
<dbReference type="AlphaFoldDB" id="A0A7N0RIM4"/>
<protein>
    <submittedName>
        <fullName evidence="3">Uncharacterized protein</fullName>
    </submittedName>
</protein>
<dbReference type="Gramene" id="Kaladp0011s0887.1.v1.1">
    <property type="protein sequence ID" value="Kaladp0011s0887.1.v1.1.CDS.1"/>
    <property type="gene ID" value="Kaladp0011s0887.v1.1"/>
</dbReference>
<accession>A0A7N0RIM4</accession>
<dbReference type="OMA" id="TISHAYH"/>
<dbReference type="GO" id="GO:0071944">
    <property type="term" value="C:cell periphery"/>
    <property type="evidence" value="ECO:0007669"/>
    <property type="project" value="TreeGrafter"/>
</dbReference>
<evidence type="ECO:0000313" key="4">
    <source>
        <dbReference type="Proteomes" id="UP000594263"/>
    </source>
</evidence>
<reference evidence="3" key="1">
    <citation type="submission" date="2021-01" db="UniProtKB">
        <authorList>
            <consortium name="EnsemblPlants"/>
        </authorList>
    </citation>
    <scope>IDENTIFICATION</scope>
</reference>
<evidence type="ECO:0000256" key="2">
    <source>
        <dbReference type="SAM" id="SignalP"/>
    </source>
</evidence>
<feature type="signal peptide" evidence="2">
    <location>
        <begin position="1"/>
        <end position="22"/>
    </location>
</feature>
<dbReference type="Proteomes" id="UP000594263">
    <property type="component" value="Unplaced"/>
</dbReference>